<accession>A0A9P6AZG9</accession>
<dbReference type="InterPro" id="IPR042099">
    <property type="entry name" value="ANL_N_sf"/>
</dbReference>
<sequence length="609" mass="66517">MAFDLASLLNYNSTTLFLASLVILLYTLRAYLQPIPLAHPLLLGRQSDIGKVRSKGETATYRNYGVGHGVPLPSRLRKDILVAHDVVQSDFLQERTLWSTHTTNEKLRIRIKALGNGLIKTVGLTPAKSSALLLLDDSFEWLLIDLTLSNFRIHSTTLTKLNLLSPILAHHIPDVIFTHVSLLEPVLEQVAEEGNHFPIVVVGENALTKAEASRNIGFNVVTLEEAESSGRLGENVSVEKSQPTDLFSTTFYDEHNEIPIGVQLTHQNLTAGPAAVRQFFTLTTPLSSSSTVLSAFPLSTPFGRAIAYYALFEGCNFATLNSTSLLNGSVSPSLDEIVRAASDTKRPRPTHLFIKPEHLEALSSAIISHAGSAFFGPWAWSRKLVNFRGVPSPTPHPGTRSVACRKPGERLLVTQPRIHGSKEWLSLVLHVESLAGPASEETFPTARLALSIPIVNAHIEAISTAPIFASHPFDLQHFPPLKPDEVAHVGPPGANVEVKLVAADHDAEVDETINDPVGTVRVSSLFYIRPSSVVGVVVVVDVFYRGPSIGEPIPLWPVDLLAGNGSIAVGLDWSIPMEHLRCYDFLNKKRRVPGKDQATKEKNAQLFSF</sequence>
<evidence type="ECO:0000313" key="2">
    <source>
        <dbReference type="Proteomes" id="UP000886523"/>
    </source>
</evidence>
<dbReference type="SUPFAM" id="SSF56801">
    <property type="entry name" value="Acetyl-CoA synthetase-like"/>
    <property type="match status" value="1"/>
</dbReference>
<evidence type="ECO:0008006" key="3">
    <source>
        <dbReference type="Google" id="ProtNLM"/>
    </source>
</evidence>
<evidence type="ECO:0000313" key="1">
    <source>
        <dbReference type="EMBL" id="KAF9514878.1"/>
    </source>
</evidence>
<dbReference type="EMBL" id="MU128956">
    <property type="protein sequence ID" value="KAF9514878.1"/>
    <property type="molecule type" value="Genomic_DNA"/>
</dbReference>
<dbReference type="GO" id="GO:0016020">
    <property type="term" value="C:membrane"/>
    <property type="evidence" value="ECO:0007669"/>
    <property type="project" value="TreeGrafter"/>
</dbReference>
<dbReference type="AlphaFoldDB" id="A0A9P6AZG9"/>
<name>A0A9P6AZG9_9AGAM</name>
<dbReference type="OrthoDB" id="1700726at2759"/>
<reference evidence="1" key="1">
    <citation type="journal article" date="2020" name="Nat. Commun.">
        <title>Large-scale genome sequencing of mycorrhizal fungi provides insights into the early evolution of symbiotic traits.</title>
        <authorList>
            <person name="Miyauchi S."/>
            <person name="Kiss E."/>
            <person name="Kuo A."/>
            <person name="Drula E."/>
            <person name="Kohler A."/>
            <person name="Sanchez-Garcia M."/>
            <person name="Morin E."/>
            <person name="Andreopoulos B."/>
            <person name="Barry K.W."/>
            <person name="Bonito G."/>
            <person name="Buee M."/>
            <person name="Carver A."/>
            <person name="Chen C."/>
            <person name="Cichocki N."/>
            <person name="Clum A."/>
            <person name="Culley D."/>
            <person name="Crous P.W."/>
            <person name="Fauchery L."/>
            <person name="Girlanda M."/>
            <person name="Hayes R.D."/>
            <person name="Keri Z."/>
            <person name="LaButti K."/>
            <person name="Lipzen A."/>
            <person name="Lombard V."/>
            <person name="Magnuson J."/>
            <person name="Maillard F."/>
            <person name="Murat C."/>
            <person name="Nolan M."/>
            <person name="Ohm R.A."/>
            <person name="Pangilinan J."/>
            <person name="Pereira M.F."/>
            <person name="Perotto S."/>
            <person name="Peter M."/>
            <person name="Pfister S."/>
            <person name="Riley R."/>
            <person name="Sitrit Y."/>
            <person name="Stielow J.B."/>
            <person name="Szollosi G."/>
            <person name="Zifcakova L."/>
            <person name="Stursova M."/>
            <person name="Spatafora J.W."/>
            <person name="Tedersoo L."/>
            <person name="Vaario L.M."/>
            <person name="Yamada A."/>
            <person name="Yan M."/>
            <person name="Wang P."/>
            <person name="Xu J."/>
            <person name="Bruns T."/>
            <person name="Baldrian P."/>
            <person name="Vilgalys R."/>
            <person name="Dunand C."/>
            <person name="Henrissat B."/>
            <person name="Grigoriev I.V."/>
            <person name="Hibbett D."/>
            <person name="Nagy L.G."/>
            <person name="Martin F.M."/>
        </authorList>
    </citation>
    <scope>NUCLEOTIDE SEQUENCE</scope>
    <source>
        <strain evidence="1">UP504</strain>
    </source>
</reference>
<dbReference type="Gene3D" id="3.40.50.12780">
    <property type="entry name" value="N-terminal domain of ligase-like"/>
    <property type="match status" value="1"/>
</dbReference>
<dbReference type="Proteomes" id="UP000886523">
    <property type="component" value="Unassembled WGS sequence"/>
</dbReference>
<keyword evidence="2" id="KW-1185">Reference proteome</keyword>
<dbReference type="GO" id="GO:0004467">
    <property type="term" value="F:long-chain fatty acid-CoA ligase activity"/>
    <property type="evidence" value="ECO:0007669"/>
    <property type="project" value="TreeGrafter"/>
</dbReference>
<dbReference type="PANTHER" id="PTHR43272">
    <property type="entry name" value="LONG-CHAIN-FATTY-ACID--COA LIGASE"/>
    <property type="match status" value="1"/>
</dbReference>
<protein>
    <recommendedName>
        <fullName evidence="3">AMP-dependent synthetase/ligase domain-containing protein</fullName>
    </recommendedName>
</protein>
<organism evidence="1 2">
    <name type="scientific">Hydnum rufescens UP504</name>
    <dbReference type="NCBI Taxonomy" id="1448309"/>
    <lineage>
        <taxon>Eukaryota</taxon>
        <taxon>Fungi</taxon>
        <taxon>Dikarya</taxon>
        <taxon>Basidiomycota</taxon>
        <taxon>Agaricomycotina</taxon>
        <taxon>Agaricomycetes</taxon>
        <taxon>Cantharellales</taxon>
        <taxon>Hydnaceae</taxon>
        <taxon>Hydnum</taxon>
    </lineage>
</organism>
<dbReference type="PANTHER" id="PTHR43272:SF11">
    <property type="entry name" value="AMP-DEPENDENT SYNTHETASE_LIGASE DOMAIN-CONTAINING PROTEIN"/>
    <property type="match status" value="1"/>
</dbReference>
<comment type="caution">
    <text evidence="1">The sequence shown here is derived from an EMBL/GenBank/DDBJ whole genome shotgun (WGS) entry which is preliminary data.</text>
</comment>
<gene>
    <name evidence="1" type="ORF">BS47DRAFT_1392137</name>
</gene>
<proteinExistence type="predicted"/>
<dbReference type="GO" id="GO:0005783">
    <property type="term" value="C:endoplasmic reticulum"/>
    <property type="evidence" value="ECO:0007669"/>
    <property type="project" value="TreeGrafter"/>
</dbReference>